<organism evidence="3 4">
    <name type="scientific">Carya illinoinensis</name>
    <name type="common">Pecan</name>
    <dbReference type="NCBI Taxonomy" id="32201"/>
    <lineage>
        <taxon>Eukaryota</taxon>
        <taxon>Viridiplantae</taxon>
        <taxon>Streptophyta</taxon>
        <taxon>Embryophyta</taxon>
        <taxon>Tracheophyta</taxon>
        <taxon>Spermatophyta</taxon>
        <taxon>Magnoliopsida</taxon>
        <taxon>eudicotyledons</taxon>
        <taxon>Gunneridae</taxon>
        <taxon>Pentapetalae</taxon>
        <taxon>rosids</taxon>
        <taxon>fabids</taxon>
        <taxon>Fagales</taxon>
        <taxon>Juglandaceae</taxon>
        <taxon>Carya</taxon>
    </lineage>
</organism>
<evidence type="ECO:0000313" key="4">
    <source>
        <dbReference type="Proteomes" id="UP000811609"/>
    </source>
</evidence>
<proteinExistence type="predicted"/>
<protein>
    <recommendedName>
        <fullName evidence="2">BRCT domain-containing protein</fullName>
    </recommendedName>
</protein>
<name>A0A8T1NKM1_CARIL</name>
<dbReference type="PROSITE" id="PS50172">
    <property type="entry name" value="BRCT"/>
    <property type="match status" value="1"/>
</dbReference>
<dbReference type="GO" id="GO:0000077">
    <property type="term" value="P:DNA damage checkpoint signaling"/>
    <property type="evidence" value="ECO:0007669"/>
    <property type="project" value="TreeGrafter"/>
</dbReference>
<dbReference type="SMART" id="SM00292">
    <property type="entry name" value="BRCT"/>
    <property type="match status" value="1"/>
</dbReference>
<reference evidence="3" key="1">
    <citation type="submission" date="2020-12" db="EMBL/GenBank/DDBJ databases">
        <title>WGS assembly of Carya illinoinensis cv. Pawnee.</title>
        <authorList>
            <person name="Platts A."/>
            <person name="Shu S."/>
            <person name="Wright S."/>
            <person name="Barry K."/>
            <person name="Edger P."/>
            <person name="Pires J.C."/>
            <person name="Schmutz J."/>
        </authorList>
    </citation>
    <scope>NUCLEOTIDE SEQUENCE</scope>
    <source>
        <tissue evidence="3">Leaf</tissue>
    </source>
</reference>
<dbReference type="GO" id="GO:0005634">
    <property type="term" value="C:nucleus"/>
    <property type="evidence" value="ECO:0007669"/>
    <property type="project" value="TreeGrafter"/>
</dbReference>
<dbReference type="Proteomes" id="UP000811609">
    <property type="component" value="Chromosome 13"/>
</dbReference>
<feature type="domain" description="BRCT" evidence="2">
    <location>
        <begin position="634"/>
        <end position="737"/>
    </location>
</feature>
<evidence type="ECO:0000259" key="2">
    <source>
        <dbReference type="PROSITE" id="PS50172"/>
    </source>
</evidence>
<feature type="region of interest" description="Disordered" evidence="1">
    <location>
        <begin position="589"/>
        <end position="608"/>
    </location>
</feature>
<gene>
    <name evidence="3" type="ORF">CIPAW_13G016300</name>
</gene>
<keyword evidence="4" id="KW-1185">Reference proteome</keyword>
<dbReference type="InterPro" id="IPR047252">
    <property type="entry name" value="TP53BP1-like"/>
</dbReference>
<dbReference type="PANTHER" id="PTHR15321:SF3">
    <property type="entry name" value="TP53-BINDING PROTEIN 1"/>
    <property type="match status" value="1"/>
</dbReference>
<dbReference type="PANTHER" id="PTHR15321">
    <property type="entry name" value="TUMOR SUPPRESSOR P53-BINDING PROTEIN 1"/>
    <property type="match status" value="1"/>
</dbReference>
<dbReference type="GO" id="GO:0045944">
    <property type="term" value="P:positive regulation of transcription by RNA polymerase II"/>
    <property type="evidence" value="ECO:0007669"/>
    <property type="project" value="TreeGrafter"/>
</dbReference>
<comment type="caution">
    <text evidence="3">The sequence shown here is derived from an EMBL/GenBank/DDBJ whole genome shotgun (WGS) entry which is preliminary data.</text>
</comment>
<evidence type="ECO:0000256" key="1">
    <source>
        <dbReference type="SAM" id="MobiDB-lite"/>
    </source>
</evidence>
<sequence length="902" mass="101665">MKIHLSREGDRYNNCHLFLSGEDNPGNQVFHFHLRLFSDGISQYSPSQSQKLLPSDNVVSMQLSVCLPSPSNNKDSERQYEDKFNFGFLNCADVNDAVELSIAASEALVIHELVKRELASMALPTESVLEVALQVKQARLDILEEAFNFQTEESDICYSLSDLDDVAMADTFEDVGLSYNNPDDQCACDSAQSHVKETPLFENRSIFHNGLNHIDVRSQQVDSDHISTHRHLEDNMGVDVQLTKDLCPGSLDCERHRKCSHGPVQEEDAHALSKPKNARSVPAFFLGETSYLSESADVAPDENSFVHEHECMSKFGSPSSIPVEGSLKKAHEGILFSQDLVRSSSLSFVDPLCSVVPCSIPPENTREKCSRFLSEHGMENLQRALNQNLGTDHGDDHAAYTVNIEASGVSTRRQMASLKTYSMHVPNSSFQLEYDRGKLSSDQNMCCSMSSDKRGSTEFLYSRPVSNYAGGRNNDDTQETTINNISVAEMTNLKRNFEKTTREEDVSLIHPLERRTSPQRASWQLMSSKHSVKSFTGHPRHASVSGCIIKHHQSKIVQNIQSKGYNFHDNHARKRVHFSEAKDLLQQTMNPPKHQSSHQNCPTLRARKGPNLPKKWSRAYGMKSCLTKSSHKVRKRLNFQGIEFLVTGFSSEKTKEIEGLIWKYGGIVLLDIPSPNSRGKGSARVTCQHSPVILCLKKLKTTKFLYGCAVNALILKVDWLTDSIVAGSILLPEKYMILSNQVDAICTGSGKLVHLNSNMYIFERVGIMLHGKHSFCTKFAKIFRHGGGRVFKTLQWLIKDLDNKKIFIGAIIAEDESRVSRQLKHCAAEREILMMRKTTTCLCQQIIFQWLLFPWGGVKQYELRFYHRYWIRLEQVQINSMLLLEVAISANKSFSTDVYAGV</sequence>
<evidence type="ECO:0000313" key="3">
    <source>
        <dbReference type="EMBL" id="KAG6630418.1"/>
    </source>
</evidence>
<accession>A0A8T1NKM1</accession>
<dbReference type="EMBL" id="CM031821">
    <property type="protein sequence ID" value="KAG6630418.1"/>
    <property type="molecule type" value="Genomic_DNA"/>
</dbReference>
<dbReference type="AlphaFoldDB" id="A0A8T1NKM1"/>
<dbReference type="GO" id="GO:0042393">
    <property type="term" value="F:histone binding"/>
    <property type="evidence" value="ECO:0007669"/>
    <property type="project" value="TreeGrafter"/>
</dbReference>
<feature type="compositionally biased region" description="Polar residues" evidence="1">
    <location>
        <begin position="589"/>
        <end position="602"/>
    </location>
</feature>
<dbReference type="InterPro" id="IPR001357">
    <property type="entry name" value="BRCT_dom"/>
</dbReference>